<feature type="transmembrane region" description="Helical" evidence="7">
    <location>
        <begin position="234"/>
        <end position="257"/>
    </location>
</feature>
<dbReference type="GO" id="GO:0030420">
    <property type="term" value="P:establishment of competence for transformation"/>
    <property type="evidence" value="ECO:0007669"/>
    <property type="project" value="InterPro"/>
</dbReference>
<feature type="transmembrane region" description="Helical" evidence="7">
    <location>
        <begin position="332"/>
        <end position="352"/>
    </location>
</feature>
<feature type="transmembrane region" description="Helical" evidence="7">
    <location>
        <begin position="429"/>
        <end position="453"/>
    </location>
</feature>
<dbReference type="PANTHER" id="PTHR30619:SF1">
    <property type="entry name" value="RECOMBINATION PROTEIN 2"/>
    <property type="match status" value="1"/>
</dbReference>
<feature type="domain" description="Metallo-beta-lactamase" evidence="8">
    <location>
        <begin position="518"/>
        <end position="697"/>
    </location>
</feature>
<evidence type="ECO:0000259" key="8">
    <source>
        <dbReference type="SMART" id="SM00849"/>
    </source>
</evidence>
<comment type="subcellular location">
    <subcellularLocation>
        <location evidence="1">Cell membrane</location>
        <topology evidence="1">Multi-pass membrane protein</topology>
    </subcellularLocation>
</comment>
<dbReference type="NCBIfam" id="TIGR00360">
    <property type="entry name" value="ComEC_N-term"/>
    <property type="match status" value="1"/>
</dbReference>
<dbReference type="InterPro" id="IPR052159">
    <property type="entry name" value="Competence_DNA_uptake"/>
</dbReference>
<evidence type="ECO:0000256" key="5">
    <source>
        <dbReference type="ARBA" id="ARBA00023136"/>
    </source>
</evidence>
<dbReference type="PANTHER" id="PTHR30619">
    <property type="entry name" value="DNA INTERNALIZATION/COMPETENCE PROTEIN COMEC/REC2"/>
    <property type="match status" value="1"/>
</dbReference>
<evidence type="ECO:0000256" key="3">
    <source>
        <dbReference type="ARBA" id="ARBA00022692"/>
    </source>
</evidence>
<dbReference type="InterPro" id="IPR025405">
    <property type="entry name" value="DUF4131"/>
</dbReference>
<proteinExistence type="predicted"/>
<keyword evidence="4 7" id="KW-1133">Transmembrane helix</keyword>
<keyword evidence="2" id="KW-1003">Cell membrane</keyword>
<protein>
    <submittedName>
        <fullName evidence="9">DNA internalization-related competence protein ComEC/Rec2</fullName>
    </submittedName>
</protein>
<comment type="caution">
    <text evidence="9">The sequence shown here is derived from an EMBL/GenBank/DDBJ whole genome shotgun (WGS) entry which is preliminary data.</text>
</comment>
<dbReference type="RefSeq" id="WP_095622111.1">
    <property type="nucleotide sequence ID" value="NZ_NSKB01000006.1"/>
</dbReference>
<dbReference type="SMART" id="SM00849">
    <property type="entry name" value="Lactamase_B"/>
    <property type="match status" value="1"/>
</dbReference>
<organism evidence="9 10">
    <name type="scientific">Halomonas salipaludis</name>
    <dbReference type="NCBI Taxonomy" id="2032625"/>
    <lineage>
        <taxon>Bacteria</taxon>
        <taxon>Pseudomonadati</taxon>
        <taxon>Pseudomonadota</taxon>
        <taxon>Gammaproteobacteria</taxon>
        <taxon>Oceanospirillales</taxon>
        <taxon>Halomonadaceae</taxon>
        <taxon>Halomonas</taxon>
    </lineage>
</organism>
<keyword evidence="5 7" id="KW-0472">Membrane</keyword>
<evidence type="ECO:0000256" key="6">
    <source>
        <dbReference type="SAM" id="MobiDB-lite"/>
    </source>
</evidence>
<evidence type="ECO:0000313" key="10">
    <source>
        <dbReference type="Proteomes" id="UP000217771"/>
    </source>
</evidence>
<dbReference type="InterPro" id="IPR035681">
    <property type="entry name" value="ComA-like_MBL"/>
</dbReference>
<feature type="transmembrane region" description="Helical" evidence="7">
    <location>
        <begin position="364"/>
        <end position="387"/>
    </location>
</feature>
<dbReference type="OrthoDB" id="9761531at2"/>
<name>A0A2A2ESQ8_9GAMM</name>
<keyword evidence="3 7" id="KW-0812">Transmembrane</keyword>
<keyword evidence="10" id="KW-1185">Reference proteome</keyword>
<sequence length="786" mass="85843">MRMGWALPLALAALFGIIVGDLAPAGLVEAGLVAGLLGWRRWRWMALLLVAALTAWPVLQAGSASLPQGLSREDLQLQGRLLQVEPQGELTRLLVAVEACRPEATPRPACERLRRVRLTLFDAEGQAPEMHPGERWQFAVRLRPPTGFANPHTFDYAAWLWRERIDASGYVRRDPAPLRLAAAPRPARQGLAYLDRRLEEGVARRWLAALTLGAAEYLSDDDWARLNATGTTHLVVISGLHVGLVAAFTLLLGRGVARLATPTRWRLATWPWWLAGAAAVGYALLAGFAPPAQRAMLMTLVGLWVASGRHAPGPWQAWWLALAAVLLFDPIALWRPGLWLSFLAVALLIVIWQGRQRPRGVRGWLWALLRTQLLLAPLMAAAVLLAFDRMAPAAPLVNLLAVPLVSSLMVPLGLLGWLLAWLPPLSALCWWLFGVLAEALYGLLGVAMSWLPAWLPAPWQRVPLALALVLLTACWALPGVPRRLCLALSLGLGVVPLSLAPPEVAPGQLEVRVHDVGQGQLVDLRTANHRLLYDTGPRFRSGYMPLADLWSRPQRFDRVIVSHDDLDHAGGVAALAAHEVGQFMAPRGEQIGVPFAPCKAGQSWQWDEVTFRLLWPPPGDNAEWSSNDRSCVLLVEAGAQRLLITGDVGRRVERFFLLDVEAPLSLLVAGHHGSHTSTGPQLVELLAPRQVVFSAGRDNPFGHPDDGVVRRLRGRCLWNTALDGALSWRLGDATAPRGEAMRDLTAWRGGVGDRCHGVESAPLDTGYHPAFATQDGHDSSTYGESE</sequence>
<evidence type="ECO:0000313" key="9">
    <source>
        <dbReference type="EMBL" id="PAU75688.1"/>
    </source>
</evidence>
<dbReference type="Proteomes" id="UP000217771">
    <property type="component" value="Unassembled WGS sequence"/>
</dbReference>
<evidence type="ECO:0000256" key="1">
    <source>
        <dbReference type="ARBA" id="ARBA00004651"/>
    </source>
</evidence>
<accession>A0A2A2ESQ8</accession>
<reference evidence="9 10" key="1">
    <citation type="submission" date="2017-08" db="EMBL/GenBank/DDBJ databases">
        <title>Halomonas alkalisoli sp. nov., isolated from saline alkaline soil.</title>
        <authorList>
            <person name="Wang D."/>
            <person name="Zhang G."/>
        </authorList>
    </citation>
    <scope>NUCLEOTIDE SEQUENCE [LARGE SCALE GENOMIC DNA]</scope>
    <source>
        <strain evidence="9 10">WRN001</strain>
    </source>
</reference>
<dbReference type="Pfam" id="PF13567">
    <property type="entry name" value="DUF4131"/>
    <property type="match status" value="1"/>
</dbReference>
<dbReference type="AlphaFoldDB" id="A0A2A2ESQ8"/>
<dbReference type="InterPro" id="IPR001279">
    <property type="entry name" value="Metallo-B-lactamas"/>
</dbReference>
<dbReference type="InterPro" id="IPR004477">
    <property type="entry name" value="ComEC_N"/>
</dbReference>
<evidence type="ECO:0000256" key="4">
    <source>
        <dbReference type="ARBA" id="ARBA00022989"/>
    </source>
</evidence>
<dbReference type="GO" id="GO:0005886">
    <property type="term" value="C:plasma membrane"/>
    <property type="evidence" value="ECO:0007669"/>
    <property type="project" value="UniProtKB-SubCell"/>
</dbReference>
<dbReference type="EMBL" id="NSKB01000006">
    <property type="protein sequence ID" value="PAU75688.1"/>
    <property type="molecule type" value="Genomic_DNA"/>
</dbReference>
<feature type="transmembrane region" description="Helical" evidence="7">
    <location>
        <begin position="269"/>
        <end position="288"/>
    </location>
</feature>
<gene>
    <name evidence="9" type="ORF">CK498_17385</name>
</gene>
<evidence type="ECO:0000256" key="2">
    <source>
        <dbReference type="ARBA" id="ARBA00022475"/>
    </source>
</evidence>
<feature type="region of interest" description="Disordered" evidence="6">
    <location>
        <begin position="766"/>
        <end position="786"/>
    </location>
</feature>
<dbReference type="Gene3D" id="3.60.15.10">
    <property type="entry name" value="Ribonuclease Z/Hydroxyacylglutathione hydrolase-like"/>
    <property type="match status" value="1"/>
</dbReference>
<dbReference type="InterPro" id="IPR036866">
    <property type="entry name" value="RibonucZ/Hydroxyglut_hydro"/>
</dbReference>
<dbReference type="CDD" id="cd07731">
    <property type="entry name" value="ComA-like_MBL-fold"/>
    <property type="match status" value="1"/>
</dbReference>
<dbReference type="InterPro" id="IPR004797">
    <property type="entry name" value="Competence_ComEC/Rec2"/>
</dbReference>
<dbReference type="Pfam" id="PF03772">
    <property type="entry name" value="Competence"/>
    <property type="match status" value="1"/>
</dbReference>
<feature type="transmembrane region" description="Helical" evidence="7">
    <location>
        <begin position="44"/>
        <end position="62"/>
    </location>
</feature>
<feature type="transmembrane region" description="Helical" evidence="7">
    <location>
        <begin position="399"/>
        <end position="422"/>
    </location>
</feature>
<dbReference type="Pfam" id="PF00753">
    <property type="entry name" value="Lactamase_B"/>
    <property type="match status" value="1"/>
</dbReference>
<evidence type="ECO:0000256" key="7">
    <source>
        <dbReference type="SAM" id="Phobius"/>
    </source>
</evidence>
<dbReference type="SUPFAM" id="SSF56281">
    <property type="entry name" value="Metallo-hydrolase/oxidoreductase"/>
    <property type="match status" value="1"/>
</dbReference>
<dbReference type="NCBIfam" id="TIGR00361">
    <property type="entry name" value="ComEC_Rec2"/>
    <property type="match status" value="1"/>
</dbReference>